<gene>
    <name evidence="1" type="ORF">S06H3_60807</name>
</gene>
<organism evidence="1">
    <name type="scientific">marine sediment metagenome</name>
    <dbReference type="NCBI Taxonomy" id="412755"/>
    <lineage>
        <taxon>unclassified sequences</taxon>
        <taxon>metagenomes</taxon>
        <taxon>ecological metagenomes</taxon>
    </lineage>
</organism>
<proteinExistence type="predicted"/>
<dbReference type="EMBL" id="BARV01039737">
    <property type="protein sequence ID" value="GAI47673.1"/>
    <property type="molecule type" value="Genomic_DNA"/>
</dbReference>
<evidence type="ECO:0000313" key="1">
    <source>
        <dbReference type="EMBL" id="GAI47673.1"/>
    </source>
</evidence>
<feature type="non-terminal residue" evidence="1">
    <location>
        <position position="1"/>
    </location>
</feature>
<reference evidence="1" key="1">
    <citation type="journal article" date="2014" name="Front. Microbiol.">
        <title>High frequency of phylogenetically diverse reductive dehalogenase-homologous genes in deep subseafloor sedimentary metagenomes.</title>
        <authorList>
            <person name="Kawai M."/>
            <person name="Futagami T."/>
            <person name="Toyoda A."/>
            <person name="Takaki Y."/>
            <person name="Nishi S."/>
            <person name="Hori S."/>
            <person name="Arai W."/>
            <person name="Tsubouchi T."/>
            <person name="Morono Y."/>
            <person name="Uchiyama I."/>
            <person name="Ito T."/>
            <person name="Fujiyama A."/>
            <person name="Inagaki F."/>
            <person name="Takami H."/>
        </authorList>
    </citation>
    <scope>NUCLEOTIDE SEQUENCE</scope>
    <source>
        <strain evidence="1">Expedition CK06-06</strain>
    </source>
</reference>
<comment type="caution">
    <text evidence="1">The sequence shown here is derived from an EMBL/GenBank/DDBJ whole genome shotgun (WGS) entry which is preliminary data.</text>
</comment>
<sequence length="39" mass="4391">FDVNGEAIYGTTAWVTHGEGPTEMKESGVIKITLEEMYW</sequence>
<accession>X1NVN8</accession>
<dbReference type="AlphaFoldDB" id="X1NVN8"/>
<protein>
    <submittedName>
        <fullName evidence="1">Uncharacterized protein</fullName>
    </submittedName>
</protein>
<name>X1NVN8_9ZZZZ</name>